<dbReference type="InterPro" id="IPR029016">
    <property type="entry name" value="GAF-like_dom_sf"/>
</dbReference>
<dbReference type="InterPro" id="IPR003018">
    <property type="entry name" value="GAF"/>
</dbReference>
<feature type="compositionally biased region" description="Basic and acidic residues" evidence="4">
    <location>
        <begin position="1"/>
        <end position="32"/>
    </location>
</feature>
<keyword evidence="8" id="KW-1185">Reference proteome</keyword>
<dbReference type="EC" id="2.7.13.3" evidence="2"/>
<evidence type="ECO:0000256" key="1">
    <source>
        <dbReference type="ARBA" id="ARBA00000085"/>
    </source>
</evidence>
<evidence type="ECO:0000256" key="3">
    <source>
        <dbReference type="ARBA" id="ARBA00022553"/>
    </source>
</evidence>
<feature type="domain" description="PAS" evidence="6">
    <location>
        <begin position="74"/>
        <end position="146"/>
    </location>
</feature>
<dbReference type="InterPro" id="IPR036890">
    <property type="entry name" value="HATPase_C_sf"/>
</dbReference>
<dbReference type="InterPro" id="IPR000014">
    <property type="entry name" value="PAS"/>
</dbReference>
<dbReference type="PROSITE" id="PS50112">
    <property type="entry name" value="PAS"/>
    <property type="match status" value="1"/>
</dbReference>
<protein>
    <recommendedName>
        <fullName evidence="2">histidine kinase</fullName>
        <ecNumber evidence="2">2.7.13.3</ecNumber>
    </recommendedName>
</protein>
<dbReference type="EMBL" id="CP089982">
    <property type="protein sequence ID" value="WXA93668.1"/>
    <property type="molecule type" value="Genomic_DNA"/>
</dbReference>
<accession>A0ABZ2K8H8</accession>
<dbReference type="RefSeq" id="WP_394844268.1">
    <property type="nucleotide sequence ID" value="NZ_CP089982.1"/>
</dbReference>
<dbReference type="InterPro" id="IPR036097">
    <property type="entry name" value="HisK_dim/P_sf"/>
</dbReference>
<dbReference type="Gene3D" id="3.30.450.40">
    <property type="match status" value="1"/>
</dbReference>
<feature type="region of interest" description="Disordered" evidence="4">
    <location>
        <begin position="1"/>
        <end position="45"/>
    </location>
</feature>
<evidence type="ECO:0000256" key="2">
    <source>
        <dbReference type="ARBA" id="ARBA00012438"/>
    </source>
</evidence>
<dbReference type="CDD" id="cd00082">
    <property type="entry name" value="HisKA"/>
    <property type="match status" value="1"/>
</dbReference>
<evidence type="ECO:0000256" key="4">
    <source>
        <dbReference type="SAM" id="MobiDB-lite"/>
    </source>
</evidence>
<dbReference type="Pfam" id="PF13185">
    <property type="entry name" value="GAF_2"/>
    <property type="match status" value="1"/>
</dbReference>
<dbReference type="PRINTS" id="PR00344">
    <property type="entry name" value="BCTRLSENSOR"/>
</dbReference>
<dbReference type="CDD" id="cd00130">
    <property type="entry name" value="PAS"/>
    <property type="match status" value="1"/>
</dbReference>
<dbReference type="Pfam" id="PF00512">
    <property type="entry name" value="HisKA"/>
    <property type="match status" value="1"/>
</dbReference>
<evidence type="ECO:0000313" key="7">
    <source>
        <dbReference type="EMBL" id="WXA93668.1"/>
    </source>
</evidence>
<dbReference type="SMART" id="SM00387">
    <property type="entry name" value="HATPase_c"/>
    <property type="match status" value="1"/>
</dbReference>
<dbReference type="PANTHER" id="PTHR45569:SF1">
    <property type="entry name" value="SENSOR PROTEIN KDPD"/>
    <property type="match status" value="1"/>
</dbReference>
<reference evidence="7 8" key="1">
    <citation type="submission" date="2021-12" db="EMBL/GenBank/DDBJ databases">
        <title>Discovery of the Pendulisporaceae a myxobacterial family with distinct sporulation behavior and unique specialized metabolism.</title>
        <authorList>
            <person name="Garcia R."/>
            <person name="Popoff A."/>
            <person name="Bader C.D."/>
            <person name="Loehr J."/>
            <person name="Walesch S."/>
            <person name="Walt C."/>
            <person name="Boldt J."/>
            <person name="Bunk B."/>
            <person name="Haeckl F.J.F.P.J."/>
            <person name="Gunesch A.P."/>
            <person name="Birkelbach J."/>
            <person name="Nuebel U."/>
            <person name="Pietschmann T."/>
            <person name="Bach T."/>
            <person name="Mueller R."/>
        </authorList>
    </citation>
    <scope>NUCLEOTIDE SEQUENCE [LARGE SCALE GENOMIC DNA]</scope>
    <source>
        <strain evidence="7 8">MSr12523</strain>
    </source>
</reference>
<dbReference type="Gene3D" id="1.10.287.130">
    <property type="match status" value="1"/>
</dbReference>
<dbReference type="Gene3D" id="3.30.450.20">
    <property type="entry name" value="PAS domain"/>
    <property type="match status" value="1"/>
</dbReference>
<proteinExistence type="predicted"/>
<dbReference type="InterPro" id="IPR003661">
    <property type="entry name" value="HisK_dim/P_dom"/>
</dbReference>
<evidence type="ECO:0000259" key="5">
    <source>
        <dbReference type="PROSITE" id="PS50109"/>
    </source>
</evidence>
<dbReference type="SUPFAM" id="SSF55781">
    <property type="entry name" value="GAF domain-like"/>
    <property type="match status" value="1"/>
</dbReference>
<gene>
    <name evidence="7" type="ORF">LZC95_45350</name>
</gene>
<dbReference type="SUPFAM" id="SSF55874">
    <property type="entry name" value="ATPase domain of HSP90 chaperone/DNA topoisomerase II/histidine kinase"/>
    <property type="match status" value="1"/>
</dbReference>
<sequence>MFDLSPKKESASPEREIDHGETADGGKAEDRVSVAPASTERGRDELEIEVHELRDLVQKLTDEAKSAHTALHESMAGHRLLAEAAEDGLWFWDIRAGTVEYTDRMLAILGVSRESMRGSLDGFMARVHGEDRPRVSAALQAHLDRRAPFLVSFRVRGPEGDYRTCSARGQAEWDARGTPIRMAGAVLDITETKRVEVQVRFLAEASSVLASSLDYESTLASLAKIAVPEVADFFAVDLSGESLADIHRLELAHSDPSKVAIAWQLAHQRPPRPDDSIGAGRVMATGESELTTELSEVLAARTASRDFSQDDDELFAIFRRLELRSMIHVPLFARGSVVGALSLGSTASNRRYGPSDREFAEELARRASLAIENAWLYRDAERSVRMKEDLLDVLSHDLKNPLASVINDVGILLKTVPQESHVDRQRLENVWRTSERMLAFLQSFIDLAQLEAGTVAFDTKQHDPSAIVLEAVEMNRSAIGEKGLTLMRGAAPRLSVTCDRRRIVHVLSRLIAYAVRVTPRAGRITLHLESVPGEVKIGVGDEGQSIPREQLDRLLAGNTRQRDRDGHAIGLSVAIAKAIVMAHGGRFWAETGATGTTFFFTLPSGP</sequence>
<dbReference type="SUPFAM" id="SSF47384">
    <property type="entry name" value="Homodimeric domain of signal transducing histidine kinase"/>
    <property type="match status" value="1"/>
</dbReference>
<dbReference type="NCBIfam" id="TIGR00229">
    <property type="entry name" value="sensory_box"/>
    <property type="match status" value="1"/>
</dbReference>
<evidence type="ECO:0000259" key="6">
    <source>
        <dbReference type="PROSITE" id="PS50112"/>
    </source>
</evidence>
<name>A0ABZ2K8H8_9BACT</name>
<dbReference type="Pfam" id="PF02518">
    <property type="entry name" value="HATPase_c"/>
    <property type="match status" value="1"/>
</dbReference>
<feature type="domain" description="Histidine kinase" evidence="5">
    <location>
        <begin position="393"/>
        <end position="606"/>
    </location>
</feature>
<dbReference type="InterPro" id="IPR013655">
    <property type="entry name" value="PAS_fold_3"/>
</dbReference>
<dbReference type="InterPro" id="IPR035965">
    <property type="entry name" value="PAS-like_dom_sf"/>
</dbReference>
<organism evidence="7 8">
    <name type="scientific">Pendulispora brunnea</name>
    <dbReference type="NCBI Taxonomy" id="2905690"/>
    <lineage>
        <taxon>Bacteria</taxon>
        <taxon>Pseudomonadati</taxon>
        <taxon>Myxococcota</taxon>
        <taxon>Myxococcia</taxon>
        <taxon>Myxococcales</taxon>
        <taxon>Sorangiineae</taxon>
        <taxon>Pendulisporaceae</taxon>
        <taxon>Pendulispora</taxon>
    </lineage>
</organism>
<evidence type="ECO:0000313" key="8">
    <source>
        <dbReference type="Proteomes" id="UP001379533"/>
    </source>
</evidence>
<dbReference type="SMART" id="SM00388">
    <property type="entry name" value="HisKA"/>
    <property type="match status" value="1"/>
</dbReference>
<dbReference type="InterPro" id="IPR004358">
    <property type="entry name" value="Sig_transdc_His_kin-like_C"/>
</dbReference>
<dbReference type="SUPFAM" id="SSF55785">
    <property type="entry name" value="PYP-like sensor domain (PAS domain)"/>
    <property type="match status" value="1"/>
</dbReference>
<dbReference type="PANTHER" id="PTHR45569">
    <property type="entry name" value="SENSOR PROTEIN KDPD"/>
    <property type="match status" value="1"/>
</dbReference>
<dbReference type="SMART" id="SM00065">
    <property type="entry name" value="GAF"/>
    <property type="match status" value="1"/>
</dbReference>
<dbReference type="Gene3D" id="3.30.565.10">
    <property type="entry name" value="Histidine kinase-like ATPase, C-terminal domain"/>
    <property type="match status" value="1"/>
</dbReference>
<dbReference type="InterPro" id="IPR052023">
    <property type="entry name" value="Histidine_kinase_KdpD"/>
</dbReference>
<dbReference type="Proteomes" id="UP001379533">
    <property type="component" value="Chromosome"/>
</dbReference>
<dbReference type="InterPro" id="IPR005467">
    <property type="entry name" value="His_kinase_dom"/>
</dbReference>
<dbReference type="PROSITE" id="PS50109">
    <property type="entry name" value="HIS_KIN"/>
    <property type="match status" value="1"/>
</dbReference>
<dbReference type="SMART" id="SM00091">
    <property type="entry name" value="PAS"/>
    <property type="match status" value="1"/>
</dbReference>
<dbReference type="InterPro" id="IPR003594">
    <property type="entry name" value="HATPase_dom"/>
</dbReference>
<keyword evidence="3" id="KW-0597">Phosphoprotein</keyword>
<comment type="catalytic activity">
    <reaction evidence="1">
        <text>ATP + protein L-histidine = ADP + protein N-phospho-L-histidine.</text>
        <dbReference type="EC" id="2.7.13.3"/>
    </reaction>
</comment>
<dbReference type="Pfam" id="PF08447">
    <property type="entry name" value="PAS_3"/>
    <property type="match status" value="1"/>
</dbReference>